<dbReference type="Pfam" id="PF00126">
    <property type="entry name" value="HTH_1"/>
    <property type="match status" value="1"/>
</dbReference>
<evidence type="ECO:0000256" key="2">
    <source>
        <dbReference type="ARBA" id="ARBA00023015"/>
    </source>
</evidence>
<feature type="domain" description="HTH lysR-type" evidence="5">
    <location>
        <begin position="13"/>
        <end position="70"/>
    </location>
</feature>
<evidence type="ECO:0000256" key="4">
    <source>
        <dbReference type="ARBA" id="ARBA00023163"/>
    </source>
</evidence>
<dbReference type="Gene3D" id="3.40.190.290">
    <property type="match status" value="1"/>
</dbReference>
<name>A0ABX2PWM6_9RHOB</name>
<keyword evidence="7" id="KW-1185">Reference proteome</keyword>
<dbReference type="Pfam" id="PF03466">
    <property type="entry name" value="LysR_substrate"/>
    <property type="match status" value="1"/>
</dbReference>
<dbReference type="InterPro" id="IPR000847">
    <property type="entry name" value="LysR_HTH_N"/>
</dbReference>
<dbReference type="CDD" id="cd05466">
    <property type="entry name" value="PBP2_LTTR_substrate"/>
    <property type="match status" value="1"/>
</dbReference>
<protein>
    <submittedName>
        <fullName evidence="6">LysR family transcriptional regulator</fullName>
    </submittedName>
</protein>
<accession>A0ABX2PWM6</accession>
<dbReference type="Gene3D" id="1.10.10.10">
    <property type="entry name" value="Winged helix-like DNA-binding domain superfamily/Winged helix DNA-binding domain"/>
    <property type="match status" value="1"/>
</dbReference>
<dbReference type="Proteomes" id="UP000630805">
    <property type="component" value="Unassembled WGS sequence"/>
</dbReference>
<proteinExistence type="inferred from homology"/>
<evidence type="ECO:0000256" key="3">
    <source>
        <dbReference type="ARBA" id="ARBA00023125"/>
    </source>
</evidence>
<comment type="caution">
    <text evidence="6">The sequence shown here is derived from an EMBL/GenBank/DDBJ whole genome shotgun (WGS) entry which is preliminary data.</text>
</comment>
<gene>
    <name evidence="6" type="ORF">HW561_22690</name>
</gene>
<evidence type="ECO:0000259" key="5">
    <source>
        <dbReference type="PROSITE" id="PS50931"/>
    </source>
</evidence>
<dbReference type="RefSeq" id="WP_176867631.1">
    <property type="nucleotide sequence ID" value="NZ_JABXWT010000034.1"/>
</dbReference>
<dbReference type="InterPro" id="IPR036388">
    <property type="entry name" value="WH-like_DNA-bd_sf"/>
</dbReference>
<evidence type="ECO:0000313" key="7">
    <source>
        <dbReference type="Proteomes" id="UP000630805"/>
    </source>
</evidence>
<dbReference type="EMBL" id="JABXWT010000034">
    <property type="protein sequence ID" value="NVO58590.1"/>
    <property type="molecule type" value="Genomic_DNA"/>
</dbReference>
<dbReference type="InterPro" id="IPR036390">
    <property type="entry name" value="WH_DNA-bd_sf"/>
</dbReference>
<dbReference type="SUPFAM" id="SSF46785">
    <property type="entry name" value="Winged helix' DNA-binding domain"/>
    <property type="match status" value="1"/>
</dbReference>
<dbReference type="PANTHER" id="PTHR30126:SF98">
    <property type="entry name" value="HTH-TYPE TRANSCRIPTIONAL ACTIVATOR BAUR"/>
    <property type="match status" value="1"/>
</dbReference>
<sequence length="312" mass="34787">MRRKTLASRIGDTDIRLLRIFNTVVESGGLSAAETELNIGKSTISKHISDLELRLNLKLCNRGPAGFSLTEDGEKVLRAAEDLLISVSQFRTEVNEIKEQLAGTIRVSLFDQCASNPESHLARAIHKFNAAAPTVQIELSLEPPNVIEQMVISGQLNLGIIALHRPSTSLHYAPLYGENMFLYCGREHPLFEVPDTELSTKDLRRYNYAGLSVNSPNLIVGQQLGFKRAAKVQNEQALAILILSGRYMGFLPDHLAQEFMDRGLMKKILPDEIQYRTRFAAVTRKQPAPTRVTKLFLEVLLNEHSVQKAQAG</sequence>
<keyword evidence="2" id="KW-0805">Transcription regulation</keyword>
<reference evidence="6 7" key="1">
    <citation type="submission" date="2020-06" db="EMBL/GenBank/DDBJ databases">
        <authorList>
            <person name="Cao W.R."/>
        </authorList>
    </citation>
    <scope>NUCLEOTIDE SEQUENCE [LARGE SCALE GENOMIC DNA]</scope>
    <source>
        <strain evidence="6 7">B1Z28</strain>
    </source>
</reference>
<keyword evidence="3" id="KW-0238">DNA-binding</keyword>
<organism evidence="6 7">
    <name type="scientific">Ruegeria haliotis</name>
    <dbReference type="NCBI Taxonomy" id="2747601"/>
    <lineage>
        <taxon>Bacteria</taxon>
        <taxon>Pseudomonadati</taxon>
        <taxon>Pseudomonadota</taxon>
        <taxon>Alphaproteobacteria</taxon>
        <taxon>Rhodobacterales</taxon>
        <taxon>Roseobacteraceae</taxon>
        <taxon>Ruegeria</taxon>
    </lineage>
</organism>
<dbReference type="InterPro" id="IPR005119">
    <property type="entry name" value="LysR_subst-bd"/>
</dbReference>
<keyword evidence="4" id="KW-0804">Transcription</keyword>
<evidence type="ECO:0000256" key="1">
    <source>
        <dbReference type="ARBA" id="ARBA00009437"/>
    </source>
</evidence>
<dbReference type="SUPFAM" id="SSF53850">
    <property type="entry name" value="Periplasmic binding protein-like II"/>
    <property type="match status" value="1"/>
</dbReference>
<evidence type="ECO:0000313" key="6">
    <source>
        <dbReference type="EMBL" id="NVO58590.1"/>
    </source>
</evidence>
<dbReference type="PANTHER" id="PTHR30126">
    <property type="entry name" value="HTH-TYPE TRANSCRIPTIONAL REGULATOR"/>
    <property type="match status" value="1"/>
</dbReference>
<dbReference type="PROSITE" id="PS50931">
    <property type="entry name" value="HTH_LYSR"/>
    <property type="match status" value="1"/>
</dbReference>
<comment type="similarity">
    <text evidence="1">Belongs to the LysR transcriptional regulatory family.</text>
</comment>